<protein>
    <submittedName>
        <fullName evidence="3">GNAT family N-acetyltransferase</fullName>
    </submittedName>
</protein>
<organism evidence="3 4">
    <name type="scientific">Nocardioides marmotae</name>
    <dbReference type="NCBI Taxonomy" id="2663857"/>
    <lineage>
        <taxon>Bacteria</taxon>
        <taxon>Bacillati</taxon>
        <taxon>Actinomycetota</taxon>
        <taxon>Actinomycetes</taxon>
        <taxon>Propionibacteriales</taxon>
        <taxon>Nocardioidaceae</taxon>
        <taxon>Nocardioides</taxon>
    </lineage>
</organism>
<evidence type="ECO:0000256" key="2">
    <source>
        <dbReference type="ARBA" id="ARBA00023315"/>
    </source>
</evidence>
<reference evidence="3 4" key="1">
    <citation type="submission" date="2019-10" db="EMBL/GenBank/DDBJ databases">
        <title>Nocardioides novel species isolated from the excrement of Marmot.</title>
        <authorList>
            <person name="Zhang G."/>
        </authorList>
    </citation>
    <scope>NUCLEOTIDE SEQUENCE [LARGE SCALE GENOMIC DNA]</scope>
    <source>
        <strain evidence="4">zg-579</strain>
    </source>
</reference>
<dbReference type="Pfam" id="PF00583">
    <property type="entry name" value="Acetyltransf_1"/>
    <property type="match status" value="1"/>
</dbReference>
<dbReference type="PROSITE" id="PS51186">
    <property type="entry name" value="GNAT"/>
    <property type="match status" value="1"/>
</dbReference>
<dbReference type="Proteomes" id="UP000433406">
    <property type="component" value="Unassembled WGS sequence"/>
</dbReference>
<dbReference type="CDD" id="cd04301">
    <property type="entry name" value="NAT_SF"/>
    <property type="match status" value="1"/>
</dbReference>
<dbReference type="GO" id="GO:0016747">
    <property type="term" value="F:acyltransferase activity, transferring groups other than amino-acyl groups"/>
    <property type="evidence" value="ECO:0007669"/>
    <property type="project" value="InterPro"/>
</dbReference>
<dbReference type="InterPro" id="IPR016181">
    <property type="entry name" value="Acyl_CoA_acyltransferase"/>
</dbReference>
<dbReference type="PANTHER" id="PTHR43877">
    <property type="entry name" value="AMINOALKYLPHOSPHONATE N-ACETYLTRANSFERASE-RELATED-RELATED"/>
    <property type="match status" value="1"/>
</dbReference>
<accession>A0A6I3JD70</accession>
<name>A0A6I3JD70_9ACTN</name>
<dbReference type="InterPro" id="IPR050832">
    <property type="entry name" value="Bact_Acetyltransf"/>
</dbReference>
<evidence type="ECO:0000313" key="3">
    <source>
        <dbReference type="EMBL" id="MTB96068.1"/>
    </source>
</evidence>
<dbReference type="SUPFAM" id="SSF55729">
    <property type="entry name" value="Acyl-CoA N-acyltransferases (Nat)"/>
    <property type="match status" value="1"/>
</dbReference>
<sequence length="161" mass="16607">MSVRAAGPEDLDAVAALEEECLGADAWSRGLIAAGLAGEVPTVVYLVAEAEAEVEAGGAGGAGGVVGHAVASIVADVAELQRIAVTPAARRGGHATDLLEEVVARSRAGGAERLLLEVREDNAGALAFYAARGFVEVDRRRRYYRDGATAVVLRLPLRKGC</sequence>
<comment type="caution">
    <text evidence="3">The sequence shown here is derived from an EMBL/GenBank/DDBJ whole genome shotgun (WGS) entry which is preliminary data.</text>
</comment>
<proteinExistence type="predicted"/>
<keyword evidence="2" id="KW-0012">Acyltransferase</keyword>
<dbReference type="PANTHER" id="PTHR43877:SF2">
    <property type="entry name" value="AMINOALKYLPHOSPHONATE N-ACETYLTRANSFERASE-RELATED"/>
    <property type="match status" value="1"/>
</dbReference>
<dbReference type="AlphaFoldDB" id="A0A6I3JD70"/>
<keyword evidence="4" id="KW-1185">Reference proteome</keyword>
<evidence type="ECO:0000313" key="4">
    <source>
        <dbReference type="Proteomes" id="UP000433406"/>
    </source>
</evidence>
<dbReference type="InterPro" id="IPR000182">
    <property type="entry name" value="GNAT_dom"/>
</dbReference>
<dbReference type="Gene3D" id="3.40.630.30">
    <property type="match status" value="1"/>
</dbReference>
<evidence type="ECO:0000256" key="1">
    <source>
        <dbReference type="ARBA" id="ARBA00022679"/>
    </source>
</evidence>
<keyword evidence="1 3" id="KW-0808">Transferase</keyword>
<dbReference type="EMBL" id="WLCI01000013">
    <property type="protein sequence ID" value="MTB96068.1"/>
    <property type="molecule type" value="Genomic_DNA"/>
</dbReference>
<dbReference type="RefSeq" id="WP_171896973.1">
    <property type="nucleotide sequence ID" value="NZ_CP053660.1"/>
</dbReference>
<gene>
    <name evidence="3" type="ORF">GGQ22_13345</name>
</gene>